<keyword evidence="1" id="KW-0732">Signal</keyword>
<protein>
    <submittedName>
        <fullName evidence="2">Tenascin-X</fullName>
    </submittedName>
</protein>
<name>A0A1D2MMX4_ORCCI</name>
<organism evidence="2 3">
    <name type="scientific">Orchesella cincta</name>
    <name type="common">Springtail</name>
    <name type="synonym">Podura cincta</name>
    <dbReference type="NCBI Taxonomy" id="48709"/>
    <lineage>
        <taxon>Eukaryota</taxon>
        <taxon>Metazoa</taxon>
        <taxon>Ecdysozoa</taxon>
        <taxon>Arthropoda</taxon>
        <taxon>Hexapoda</taxon>
        <taxon>Collembola</taxon>
        <taxon>Entomobryomorpha</taxon>
        <taxon>Entomobryoidea</taxon>
        <taxon>Orchesellidae</taxon>
        <taxon>Orchesellinae</taxon>
        <taxon>Orchesella</taxon>
    </lineage>
</organism>
<keyword evidence="3" id="KW-1185">Reference proteome</keyword>
<dbReference type="EMBL" id="LJIJ01000831">
    <property type="protein sequence ID" value="ODM94282.1"/>
    <property type="molecule type" value="Genomic_DNA"/>
</dbReference>
<accession>A0A1D2MMX4</accession>
<evidence type="ECO:0000313" key="3">
    <source>
        <dbReference type="Proteomes" id="UP000094527"/>
    </source>
</evidence>
<dbReference type="AlphaFoldDB" id="A0A1D2MMX4"/>
<sequence>MKTVAIVILCVIAVLVVVEYANAQQGLCDSSGCSDDCYEQGLHGQCDSDDICRCYNCIFRACKRVCMRQGRVGQCDENHCMCL</sequence>
<evidence type="ECO:0000313" key="2">
    <source>
        <dbReference type="EMBL" id="ODM94282.1"/>
    </source>
</evidence>
<reference evidence="2 3" key="1">
    <citation type="journal article" date="2016" name="Genome Biol. Evol.">
        <title>Gene Family Evolution Reflects Adaptation to Soil Environmental Stressors in the Genome of the Collembolan Orchesella cincta.</title>
        <authorList>
            <person name="Faddeeva-Vakhrusheva A."/>
            <person name="Derks M.F."/>
            <person name="Anvar S.Y."/>
            <person name="Agamennone V."/>
            <person name="Suring W."/>
            <person name="Smit S."/>
            <person name="van Straalen N.M."/>
            <person name="Roelofs D."/>
        </authorList>
    </citation>
    <scope>NUCLEOTIDE SEQUENCE [LARGE SCALE GENOMIC DNA]</scope>
    <source>
        <tissue evidence="2">Mixed pool</tissue>
    </source>
</reference>
<proteinExistence type="predicted"/>
<dbReference type="Proteomes" id="UP000094527">
    <property type="component" value="Unassembled WGS sequence"/>
</dbReference>
<comment type="caution">
    <text evidence="2">The sequence shown here is derived from an EMBL/GenBank/DDBJ whole genome shotgun (WGS) entry which is preliminary data.</text>
</comment>
<feature type="chain" id="PRO_5008904272" evidence="1">
    <location>
        <begin position="24"/>
        <end position="83"/>
    </location>
</feature>
<gene>
    <name evidence="2" type="ORF">Ocin01_12394</name>
</gene>
<feature type="signal peptide" evidence="1">
    <location>
        <begin position="1"/>
        <end position="23"/>
    </location>
</feature>
<evidence type="ECO:0000256" key="1">
    <source>
        <dbReference type="SAM" id="SignalP"/>
    </source>
</evidence>